<dbReference type="RefSeq" id="WP_379101735.1">
    <property type="nucleotide sequence ID" value="NZ_JBHUGZ010000016.1"/>
</dbReference>
<evidence type="ECO:0000313" key="1">
    <source>
        <dbReference type="EMBL" id="MFD1985400.1"/>
    </source>
</evidence>
<reference evidence="2" key="1">
    <citation type="journal article" date="2019" name="Int. J. Syst. Evol. Microbiol.">
        <title>The Global Catalogue of Microorganisms (GCM) 10K type strain sequencing project: providing services to taxonomists for standard genome sequencing and annotation.</title>
        <authorList>
            <consortium name="The Broad Institute Genomics Platform"/>
            <consortium name="The Broad Institute Genome Sequencing Center for Infectious Disease"/>
            <person name="Wu L."/>
            <person name="Ma J."/>
        </authorList>
    </citation>
    <scope>NUCLEOTIDE SEQUENCE [LARGE SCALE GENOMIC DNA]</scope>
    <source>
        <strain evidence="2">CGMCC 1.16225</strain>
    </source>
</reference>
<accession>A0ABW4UEI7</accession>
<dbReference type="Proteomes" id="UP001597405">
    <property type="component" value="Unassembled WGS sequence"/>
</dbReference>
<keyword evidence="2" id="KW-1185">Reference proteome</keyword>
<sequence>MSPGGPTGVNFGVLRDLSGGWARARSSGELGHTRENFLVVSKR</sequence>
<organism evidence="1 2">
    <name type="scientific">Mesorhizobium newzealandense</name>
    <dbReference type="NCBI Taxonomy" id="1300302"/>
    <lineage>
        <taxon>Bacteria</taxon>
        <taxon>Pseudomonadati</taxon>
        <taxon>Pseudomonadota</taxon>
        <taxon>Alphaproteobacteria</taxon>
        <taxon>Hyphomicrobiales</taxon>
        <taxon>Phyllobacteriaceae</taxon>
        <taxon>Mesorhizobium</taxon>
    </lineage>
</organism>
<dbReference type="EMBL" id="JBHUGZ010000016">
    <property type="protein sequence ID" value="MFD1985400.1"/>
    <property type="molecule type" value="Genomic_DNA"/>
</dbReference>
<gene>
    <name evidence="1" type="ORF">ACFSOZ_23035</name>
</gene>
<name>A0ABW4UEI7_9HYPH</name>
<proteinExistence type="predicted"/>
<protein>
    <submittedName>
        <fullName evidence="1">Uncharacterized protein</fullName>
    </submittedName>
</protein>
<evidence type="ECO:0000313" key="2">
    <source>
        <dbReference type="Proteomes" id="UP001597405"/>
    </source>
</evidence>
<comment type="caution">
    <text evidence="1">The sequence shown here is derived from an EMBL/GenBank/DDBJ whole genome shotgun (WGS) entry which is preliminary data.</text>
</comment>